<dbReference type="Proteomes" id="UP000193420">
    <property type="component" value="Unassembled WGS sequence"/>
</dbReference>
<gene>
    <name evidence="3" type="ORF">SAMN03080602_03160</name>
</gene>
<feature type="region of interest" description="Disordered" evidence="1">
    <location>
        <begin position="212"/>
        <end position="254"/>
    </location>
</feature>
<feature type="compositionally biased region" description="Pro residues" evidence="1">
    <location>
        <begin position="229"/>
        <end position="242"/>
    </location>
</feature>
<evidence type="ECO:0000256" key="1">
    <source>
        <dbReference type="SAM" id="MobiDB-lite"/>
    </source>
</evidence>
<dbReference type="Pfam" id="PF17957">
    <property type="entry name" value="Big_7"/>
    <property type="match status" value="3"/>
</dbReference>
<dbReference type="Gene3D" id="2.60.40.10">
    <property type="entry name" value="Immunoglobulins"/>
    <property type="match status" value="3"/>
</dbReference>
<feature type="region of interest" description="Disordered" evidence="1">
    <location>
        <begin position="421"/>
        <end position="453"/>
    </location>
</feature>
<dbReference type="InterPro" id="IPR013783">
    <property type="entry name" value="Ig-like_fold"/>
</dbReference>
<dbReference type="STRING" id="188872.SAMN03080602_03160"/>
<sequence>MKTKITLFLLINTIFFYQAYAQCTGADFEERNGIAILEMESKLAGSWRKESVSNASAGSTLAYRGSDSFGAPGSSVITYSVRINSPGTYRFIWRNKIGVIASSNPSTEHNDSWLKINASDFFGLKGTHRVYPGGSGKSPVANGATSGGYFKVYTNTIDWSWSTKTSDNDAHFVYATFNQTGVYSIQVSGRSNGHLIDRMVLYKESSYSESTAQNLSTAQTNCSGGSTPPTTPTPPTPPPANNTPPTVSFSNITNGQNFSVGSSLSVGLSANDSDGSISKHELFVNNSLVDTDGASYSPYQLTQLSAGSYSLKATVTDNSGASTSATVNFTVGGSTTPPPVPTPPTGNNPPTVNFTNFSNGQSFSVGGTLAIGLNANDTDGSISKHEIFVNNVLVDTDGASYTPHPLALTSSGSYSIKATVTDNSGTSTSTTANITVGSGSPTPPTPPTGGSNNPIVNFSNLSNGQQVAIGSTVSVGVNASDADGSIVKYQIYVDGILVDTDGSNYTPHPIVGISAGNHEIKVIVTDNSGATASSTIVIVAGSGTPTNPTPTPSAISFNLINASSNASIGPLSNGTSISSNDAQGVNVRANAPTNTQSVVFTLSGALSRSWTESAAPYALFGDTNGDYIPVNLPNGSYSLKAVAHSGSNGSGSIIANTTINFSIAASSGLTAKTIAYPNPVKSDGRISLKLPTGTSGEYTYYVTNALGIQLEKGDFTTSESQTDIELQLSNLGRQIPGVYYLTLVSSVSKQTIPIVRE</sequence>
<dbReference type="RefSeq" id="WP_085499914.1">
    <property type="nucleotide sequence ID" value="NZ_FXAO01000007.1"/>
</dbReference>
<organism evidence="3 4">
    <name type="scientific">Arenibacter troitsensis</name>
    <dbReference type="NCBI Taxonomy" id="188872"/>
    <lineage>
        <taxon>Bacteria</taxon>
        <taxon>Pseudomonadati</taxon>
        <taxon>Bacteroidota</taxon>
        <taxon>Flavobacteriia</taxon>
        <taxon>Flavobacteriales</taxon>
        <taxon>Flavobacteriaceae</taxon>
        <taxon>Arenibacter</taxon>
    </lineage>
</organism>
<proteinExistence type="predicted"/>
<reference evidence="4" key="1">
    <citation type="submission" date="2017-04" db="EMBL/GenBank/DDBJ databases">
        <authorList>
            <person name="Varghese N."/>
            <person name="Submissions S."/>
        </authorList>
    </citation>
    <scope>NUCLEOTIDE SEQUENCE [LARGE SCALE GENOMIC DNA]</scope>
    <source>
        <strain evidence="4">DSM 19835</strain>
    </source>
</reference>
<keyword evidence="4" id="KW-1185">Reference proteome</keyword>
<keyword evidence="2" id="KW-0732">Signal</keyword>
<dbReference type="OrthoDB" id="9768039at2"/>
<evidence type="ECO:0008006" key="5">
    <source>
        <dbReference type="Google" id="ProtNLM"/>
    </source>
</evidence>
<accession>A0A1X7KQ15</accession>
<evidence type="ECO:0000256" key="2">
    <source>
        <dbReference type="SAM" id="SignalP"/>
    </source>
</evidence>
<name>A0A1X7KQ15_9FLAO</name>
<evidence type="ECO:0000313" key="3">
    <source>
        <dbReference type="EMBL" id="SMG43483.1"/>
    </source>
</evidence>
<feature type="chain" id="PRO_5013231103" description="Por secretion system C-terminal sorting domain-containing protein" evidence="2">
    <location>
        <begin position="22"/>
        <end position="757"/>
    </location>
</feature>
<feature type="compositionally biased region" description="Polar residues" evidence="1">
    <location>
        <begin position="212"/>
        <end position="226"/>
    </location>
</feature>
<dbReference type="AlphaFoldDB" id="A0A1X7KQ15"/>
<feature type="signal peptide" evidence="2">
    <location>
        <begin position="1"/>
        <end position="21"/>
    </location>
</feature>
<feature type="compositionally biased region" description="Polar residues" evidence="1">
    <location>
        <begin position="421"/>
        <end position="436"/>
    </location>
</feature>
<dbReference type="EMBL" id="FXAO01000007">
    <property type="protein sequence ID" value="SMG43483.1"/>
    <property type="molecule type" value="Genomic_DNA"/>
</dbReference>
<evidence type="ECO:0000313" key="4">
    <source>
        <dbReference type="Proteomes" id="UP000193420"/>
    </source>
</evidence>
<protein>
    <recommendedName>
        <fullName evidence="5">Por secretion system C-terminal sorting domain-containing protein</fullName>
    </recommendedName>
</protein>